<evidence type="ECO:0000313" key="2">
    <source>
        <dbReference type="EMBL" id="RGD86430.1"/>
    </source>
</evidence>
<dbReference type="Gene3D" id="3.40.50.300">
    <property type="entry name" value="P-loop containing nucleotide triphosphate hydrolases"/>
    <property type="match status" value="1"/>
</dbReference>
<dbReference type="AlphaFoldDB" id="A0A3E3EEV2"/>
<name>A0A3E3EEV2_9FIRM</name>
<organism evidence="2 3">
    <name type="scientific">Thomasclavelia ramosa</name>
    <dbReference type="NCBI Taxonomy" id="1547"/>
    <lineage>
        <taxon>Bacteria</taxon>
        <taxon>Bacillati</taxon>
        <taxon>Bacillota</taxon>
        <taxon>Erysipelotrichia</taxon>
        <taxon>Erysipelotrichales</taxon>
        <taxon>Coprobacillaceae</taxon>
        <taxon>Thomasclavelia</taxon>
    </lineage>
</organism>
<dbReference type="Proteomes" id="UP000261032">
    <property type="component" value="Unassembled WGS sequence"/>
</dbReference>
<dbReference type="PANTHER" id="PTHR13696">
    <property type="entry name" value="P-LOOP CONTAINING NUCLEOSIDE TRIPHOSPHATE HYDROLASE"/>
    <property type="match status" value="1"/>
</dbReference>
<evidence type="ECO:0000259" key="1">
    <source>
        <dbReference type="Pfam" id="PF13614"/>
    </source>
</evidence>
<protein>
    <recommendedName>
        <fullName evidence="1">AAA domain-containing protein</fullName>
    </recommendedName>
</protein>
<reference evidence="2 3" key="1">
    <citation type="submission" date="2018-08" db="EMBL/GenBank/DDBJ databases">
        <title>A genome reference for cultivated species of the human gut microbiota.</title>
        <authorList>
            <person name="Zou Y."/>
            <person name="Xue W."/>
            <person name="Luo G."/>
        </authorList>
    </citation>
    <scope>NUCLEOTIDE SEQUENCE [LARGE SCALE GENOMIC DNA]</scope>
    <source>
        <strain evidence="2 3">OM06-4</strain>
    </source>
</reference>
<dbReference type="RefSeq" id="WP_117580726.1">
    <property type="nucleotide sequence ID" value="NZ_CP176642.1"/>
</dbReference>
<sequence>MVKVMSIQNEKGGGGKTQSATNIAFGLSNAGLRVLLVDLDPQANATSIILKQNKKIDIDSLNKMKSVFDEKCDEGISRLQAARFALNDYVTKRKYKTDISEVLINPKAVREAIVESDYPNLHIIPSSHTLSEADMELKKQCRKSEERLRMAIDFIQDDYDVVVIDNSPFINALTYNAINSCYRKGDTIIIPIKVDQGGLEGLDNTVTLMLDWLEYGYLDYDFKILFTMTRNNKIDKETVETIKYLFKDRVFNTVIRDQAKPVTESGFNKEILINEYSDDGSLKKKSANCWKGVAKDYKALVTEILNDIKK</sequence>
<dbReference type="SUPFAM" id="SSF52540">
    <property type="entry name" value="P-loop containing nucleoside triphosphate hydrolases"/>
    <property type="match status" value="1"/>
</dbReference>
<evidence type="ECO:0000313" key="3">
    <source>
        <dbReference type="Proteomes" id="UP000261032"/>
    </source>
</evidence>
<dbReference type="InterPro" id="IPR027417">
    <property type="entry name" value="P-loop_NTPase"/>
</dbReference>
<accession>A0A3E3EEV2</accession>
<dbReference type="EMBL" id="QUSL01000005">
    <property type="protein sequence ID" value="RGD86430.1"/>
    <property type="molecule type" value="Genomic_DNA"/>
</dbReference>
<dbReference type="Pfam" id="PF13614">
    <property type="entry name" value="AAA_31"/>
    <property type="match status" value="1"/>
</dbReference>
<comment type="caution">
    <text evidence="2">The sequence shown here is derived from an EMBL/GenBank/DDBJ whole genome shotgun (WGS) entry which is preliminary data.</text>
</comment>
<dbReference type="InterPro" id="IPR025669">
    <property type="entry name" value="AAA_dom"/>
</dbReference>
<dbReference type="PANTHER" id="PTHR13696:SF52">
    <property type="entry name" value="PARA FAMILY PROTEIN CT_582"/>
    <property type="match status" value="1"/>
</dbReference>
<dbReference type="CDD" id="cd02042">
    <property type="entry name" value="ParAB_family"/>
    <property type="match status" value="1"/>
</dbReference>
<feature type="domain" description="AAA" evidence="1">
    <location>
        <begin position="3"/>
        <end position="206"/>
    </location>
</feature>
<proteinExistence type="predicted"/>
<gene>
    <name evidence="2" type="ORF">DXB93_04420</name>
</gene>
<dbReference type="InterPro" id="IPR050678">
    <property type="entry name" value="DNA_Partitioning_ATPase"/>
</dbReference>